<organism evidence="2 3">
    <name type="scientific">Niveibacterium microcysteis</name>
    <dbReference type="NCBI Taxonomy" id="2811415"/>
    <lineage>
        <taxon>Bacteria</taxon>
        <taxon>Pseudomonadati</taxon>
        <taxon>Pseudomonadota</taxon>
        <taxon>Betaproteobacteria</taxon>
        <taxon>Rhodocyclales</taxon>
        <taxon>Rhodocyclaceae</taxon>
        <taxon>Niveibacterium</taxon>
    </lineage>
</organism>
<dbReference type="InterPro" id="IPR047798">
    <property type="entry name" value="BPSS1780-like"/>
</dbReference>
<evidence type="ECO:0008006" key="4">
    <source>
        <dbReference type="Google" id="ProtNLM"/>
    </source>
</evidence>
<evidence type="ECO:0000313" key="3">
    <source>
        <dbReference type="Proteomes" id="UP000663570"/>
    </source>
</evidence>
<dbReference type="Proteomes" id="UP000663570">
    <property type="component" value="Chromosome"/>
</dbReference>
<reference evidence="2 3" key="1">
    <citation type="submission" date="2021-02" db="EMBL/GenBank/DDBJ databases">
        <title>Niveibacterium changnyeongensis HC41.</title>
        <authorList>
            <person name="Kang M."/>
        </authorList>
    </citation>
    <scope>NUCLEOTIDE SEQUENCE [LARGE SCALE GENOMIC DNA]</scope>
    <source>
        <strain evidence="2 3">HC41</strain>
    </source>
</reference>
<keyword evidence="1" id="KW-0472">Membrane</keyword>
<dbReference type="NCBIfam" id="NF041043">
    <property type="entry name" value="BPSS1780_fam"/>
    <property type="match status" value="1"/>
</dbReference>
<evidence type="ECO:0000256" key="1">
    <source>
        <dbReference type="SAM" id="Phobius"/>
    </source>
</evidence>
<evidence type="ECO:0000313" key="2">
    <source>
        <dbReference type="EMBL" id="QSI76329.1"/>
    </source>
</evidence>
<keyword evidence="1" id="KW-1133">Transmembrane helix</keyword>
<feature type="transmembrane region" description="Helical" evidence="1">
    <location>
        <begin position="97"/>
        <end position="127"/>
    </location>
</feature>
<accession>A0ABX7M3K0</accession>
<feature type="transmembrane region" description="Helical" evidence="1">
    <location>
        <begin position="188"/>
        <end position="209"/>
    </location>
</feature>
<dbReference type="EMBL" id="CP071060">
    <property type="protein sequence ID" value="QSI76329.1"/>
    <property type="molecule type" value="Genomic_DNA"/>
</dbReference>
<feature type="transmembrane region" description="Helical" evidence="1">
    <location>
        <begin position="139"/>
        <end position="167"/>
    </location>
</feature>
<sequence>MHAHNLPTPAQVPASSALSWFREGWRLFMAHPAVWSVMGAATFLVLAIAVWLPLIGRVLAMVVLQVLAGGMVAAAHHSRETGTLKINELWDGLRQHAANLAMIGVLQGIALTAAGILTFITSLVLALLLDITGLAGFDWITLALSWVADIFVSFVVVMGMLLALWFAPALVMLNRASPFDAMRLSFRAALHNTGASALVGAVLVLGVPLAITLSFGFGIVVVIPLVATTIYASWRDVFASTGAEA</sequence>
<keyword evidence="3" id="KW-1185">Reference proteome</keyword>
<gene>
    <name evidence="2" type="ORF">JY500_17955</name>
</gene>
<dbReference type="RefSeq" id="WP_172203234.1">
    <property type="nucleotide sequence ID" value="NZ_CP071060.1"/>
</dbReference>
<name>A0ABX7M3K0_9RHOO</name>
<keyword evidence="1" id="KW-0812">Transmembrane</keyword>
<proteinExistence type="predicted"/>
<feature type="transmembrane region" description="Helical" evidence="1">
    <location>
        <begin position="32"/>
        <end position="52"/>
    </location>
</feature>
<protein>
    <recommendedName>
        <fullName evidence="4">Transmembrane protein</fullName>
    </recommendedName>
</protein>
<feature type="transmembrane region" description="Helical" evidence="1">
    <location>
        <begin position="215"/>
        <end position="234"/>
    </location>
</feature>